<evidence type="ECO:0000313" key="3">
    <source>
        <dbReference type="EMBL" id="TDX82620.1"/>
    </source>
</evidence>
<dbReference type="Pfam" id="PF01636">
    <property type="entry name" value="APH"/>
    <property type="match status" value="1"/>
</dbReference>
<proteinExistence type="inferred from homology"/>
<feature type="domain" description="Aminoglycoside phosphotransferase" evidence="2">
    <location>
        <begin position="35"/>
        <end position="268"/>
    </location>
</feature>
<dbReference type="GO" id="GO:0004413">
    <property type="term" value="F:homoserine kinase activity"/>
    <property type="evidence" value="ECO:0007669"/>
    <property type="project" value="TreeGrafter"/>
</dbReference>
<dbReference type="PANTHER" id="PTHR21064:SF6">
    <property type="entry name" value="AMINOGLYCOSIDE PHOSPHOTRANSFERASE DOMAIN-CONTAINING PROTEIN"/>
    <property type="match status" value="1"/>
</dbReference>
<organism evidence="3 4">
    <name type="scientific">Epilithonimonas xixisoli</name>
    <dbReference type="NCBI Taxonomy" id="1476462"/>
    <lineage>
        <taxon>Bacteria</taxon>
        <taxon>Pseudomonadati</taxon>
        <taxon>Bacteroidota</taxon>
        <taxon>Flavobacteriia</taxon>
        <taxon>Flavobacteriales</taxon>
        <taxon>Weeksellaceae</taxon>
        <taxon>Chryseobacterium group</taxon>
        <taxon>Epilithonimonas</taxon>
    </lineage>
</organism>
<dbReference type="SUPFAM" id="SSF56112">
    <property type="entry name" value="Protein kinase-like (PK-like)"/>
    <property type="match status" value="1"/>
</dbReference>
<keyword evidence="3" id="KW-0418">Kinase</keyword>
<dbReference type="RefSeq" id="WP_133945311.1">
    <property type="nucleotide sequence ID" value="NZ_SOEO01000003.1"/>
</dbReference>
<dbReference type="Gene3D" id="3.90.1200.10">
    <property type="match status" value="1"/>
</dbReference>
<dbReference type="AlphaFoldDB" id="A0A4R8I3T6"/>
<accession>A0A4R8I3T6</accession>
<protein>
    <submittedName>
        <fullName evidence="3">Ser/Thr protein kinase RdoA (MazF antagonist)</fullName>
    </submittedName>
</protein>
<keyword evidence="3" id="KW-0808">Transferase</keyword>
<dbReference type="InterPro" id="IPR011009">
    <property type="entry name" value="Kinase-like_dom_sf"/>
</dbReference>
<dbReference type="Gene3D" id="3.30.200.20">
    <property type="entry name" value="Phosphorylase Kinase, domain 1"/>
    <property type="match status" value="1"/>
</dbReference>
<dbReference type="PANTHER" id="PTHR21064">
    <property type="entry name" value="AMINOGLYCOSIDE PHOSPHOTRANSFERASE DOMAIN-CONTAINING PROTEIN-RELATED"/>
    <property type="match status" value="1"/>
</dbReference>
<dbReference type="InterPro" id="IPR002575">
    <property type="entry name" value="Aminoglycoside_PTrfase"/>
</dbReference>
<keyword evidence="4" id="KW-1185">Reference proteome</keyword>
<evidence type="ECO:0000259" key="2">
    <source>
        <dbReference type="Pfam" id="PF01636"/>
    </source>
</evidence>
<evidence type="ECO:0000256" key="1">
    <source>
        <dbReference type="ARBA" id="ARBA00038240"/>
    </source>
</evidence>
<dbReference type="EMBL" id="SOEO01000003">
    <property type="protein sequence ID" value="TDX82620.1"/>
    <property type="molecule type" value="Genomic_DNA"/>
</dbReference>
<dbReference type="OrthoDB" id="241498at2"/>
<evidence type="ECO:0000313" key="4">
    <source>
        <dbReference type="Proteomes" id="UP000295313"/>
    </source>
</evidence>
<sequence>MTTFPVTASTLSETELGNFIKEKYQLNQNFDCKLFRTGVNHTYFLSDTSTKFVVRVYCHQWRTKIEIQEELELLKLLQSHNLSISFPIPDKDGNYIQEINAPEGLRYAVVFSFAKGDKMRFMTNETCSAIGSLLAKIHNITANKKIDRINYNSDVLLNQPYDYLTTYFSEDLYEMKYLKEISTKISNNFQKVNLSDNQKGIVHLDIWYDNLSVNNENEITIFDFDNCGNGWLIMDIGYFCKQLFFIESDKKIYESKVESFLDGYRKERYLSEIELKLIADSGASIFIFYLGVQAQRFDWSNIFFTENYLKMFVGRIKNWIDYYKNKEATISNTKFK</sequence>
<dbReference type="InterPro" id="IPR050249">
    <property type="entry name" value="Pseudomonas-type_ThrB"/>
</dbReference>
<gene>
    <name evidence="3" type="ORF">B0I22_2633</name>
</gene>
<reference evidence="3 4" key="1">
    <citation type="submission" date="2019-03" db="EMBL/GenBank/DDBJ databases">
        <title>Genomic Encyclopedia of Type Strains, Phase III (KMG-III): the genomes of soil and plant-associated and newly described type strains.</title>
        <authorList>
            <person name="Whitman W."/>
        </authorList>
    </citation>
    <scope>NUCLEOTIDE SEQUENCE [LARGE SCALE GENOMIC DNA]</scope>
    <source>
        <strain evidence="3 4">CGMCC 1.12802</strain>
    </source>
</reference>
<comment type="caution">
    <text evidence="3">The sequence shown here is derived from an EMBL/GenBank/DDBJ whole genome shotgun (WGS) entry which is preliminary data.</text>
</comment>
<dbReference type="GO" id="GO:0009088">
    <property type="term" value="P:threonine biosynthetic process"/>
    <property type="evidence" value="ECO:0007669"/>
    <property type="project" value="TreeGrafter"/>
</dbReference>
<dbReference type="Proteomes" id="UP000295313">
    <property type="component" value="Unassembled WGS sequence"/>
</dbReference>
<name>A0A4R8I3T6_9FLAO</name>
<comment type="similarity">
    <text evidence="1">Belongs to the pseudomonas-type ThrB family.</text>
</comment>